<dbReference type="Pfam" id="PF19639">
    <property type="entry name" value="DUF6142"/>
    <property type="match status" value="1"/>
</dbReference>
<evidence type="ECO:0000313" key="3">
    <source>
        <dbReference type="Proteomes" id="UP000886805"/>
    </source>
</evidence>
<evidence type="ECO:0000313" key="2">
    <source>
        <dbReference type="EMBL" id="HIX72037.1"/>
    </source>
</evidence>
<dbReference type="Proteomes" id="UP000886805">
    <property type="component" value="Unassembled WGS sequence"/>
</dbReference>
<dbReference type="EMBL" id="DXEQ01000098">
    <property type="protein sequence ID" value="HIX72037.1"/>
    <property type="molecule type" value="Genomic_DNA"/>
</dbReference>
<keyword evidence="1" id="KW-0472">Membrane</keyword>
<reference evidence="2" key="2">
    <citation type="submission" date="2021-04" db="EMBL/GenBank/DDBJ databases">
        <authorList>
            <person name="Gilroy R."/>
        </authorList>
    </citation>
    <scope>NUCLEOTIDE SEQUENCE</scope>
    <source>
        <strain evidence="2">ChiSxjej3B15-1167</strain>
    </source>
</reference>
<accession>A0A9D1X3T3</accession>
<reference evidence="2" key="1">
    <citation type="journal article" date="2021" name="PeerJ">
        <title>Extensive microbial diversity within the chicken gut microbiome revealed by metagenomics and culture.</title>
        <authorList>
            <person name="Gilroy R."/>
            <person name="Ravi A."/>
            <person name="Getino M."/>
            <person name="Pursley I."/>
            <person name="Horton D.L."/>
            <person name="Alikhan N.F."/>
            <person name="Baker D."/>
            <person name="Gharbi K."/>
            <person name="Hall N."/>
            <person name="Watson M."/>
            <person name="Adriaenssens E.M."/>
            <person name="Foster-Nyarko E."/>
            <person name="Jarju S."/>
            <person name="Secka A."/>
            <person name="Antonio M."/>
            <person name="Oren A."/>
            <person name="Chaudhuri R.R."/>
            <person name="La Ragione R."/>
            <person name="Hildebrand F."/>
            <person name="Pallen M.J."/>
        </authorList>
    </citation>
    <scope>NUCLEOTIDE SEQUENCE</scope>
    <source>
        <strain evidence="2">ChiSxjej3B15-1167</strain>
    </source>
</reference>
<dbReference type="AlphaFoldDB" id="A0A9D1X3T3"/>
<name>A0A9D1X3T3_9FIRM</name>
<protein>
    <submittedName>
        <fullName evidence="2">Uncharacterized protein</fullName>
    </submittedName>
</protein>
<comment type="caution">
    <text evidence="2">The sequence shown here is derived from an EMBL/GenBank/DDBJ whole genome shotgun (WGS) entry which is preliminary data.</text>
</comment>
<proteinExistence type="predicted"/>
<evidence type="ECO:0000256" key="1">
    <source>
        <dbReference type="SAM" id="Phobius"/>
    </source>
</evidence>
<keyword evidence="1" id="KW-1133">Transmembrane helix</keyword>
<dbReference type="InterPro" id="IPR046140">
    <property type="entry name" value="DUF6142"/>
</dbReference>
<organism evidence="2 3">
    <name type="scientific">Candidatus Anaerobutyricum stercoripullorum</name>
    <dbReference type="NCBI Taxonomy" id="2838456"/>
    <lineage>
        <taxon>Bacteria</taxon>
        <taxon>Bacillati</taxon>
        <taxon>Bacillota</taxon>
        <taxon>Clostridia</taxon>
        <taxon>Lachnospirales</taxon>
        <taxon>Lachnospiraceae</taxon>
        <taxon>Anaerobutyricum</taxon>
    </lineage>
</organism>
<feature type="transmembrane region" description="Helical" evidence="1">
    <location>
        <begin position="20"/>
        <end position="42"/>
    </location>
</feature>
<gene>
    <name evidence="2" type="ORF">H9849_03350</name>
</gene>
<sequence>MISRNALSFSEKKVSRNAVITLIMGIVELVGFIILMLVSIASHGNVGIAGGLIGCLLVILAFFGVLWGVLSYDDVKTNQQFKISGICLNIIVIFLGITLIML</sequence>
<feature type="transmembrane region" description="Helical" evidence="1">
    <location>
        <begin position="48"/>
        <end position="69"/>
    </location>
</feature>
<keyword evidence="1" id="KW-0812">Transmembrane</keyword>
<feature type="transmembrane region" description="Helical" evidence="1">
    <location>
        <begin position="81"/>
        <end position="101"/>
    </location>
</feature>